<protein>
    <submittedName>
        <fullName evidence="1">Uncharacterized protein</fullName>
    </submittedName>
</protein>
<evidence type="ECO:0000313" key="2">
    <source>
        <dbReference type="Proteomes" id="UP001058713"/>
    </source>
</evidence>
<dbReference type="RefSeq" id="WP_259970445.1">
    <property type="nucleotide sequence ID" value="NZ_CP081070.1"/>
</dbReference>
<name>A0A9Q9HF87_LEICA</name>
<dbReference type="AlphaFoldDB" id="A0A9Q9HF87"/>
<dbReference type="Proteomes" id="UP001058713">
    <property type="component" value="Chromosome"/>
</dbReference>
<reference evidence="1" key="1">
    <citation type="submission" date="2021-08" db="EMBL/GenBank/DDBJ databases">
        <authorList>
            <person name="Nwanade C."/>
            <person name="Wang M."/>
            <person name="Masoudi A."/>
            <person name="Yu Z."/>
            <person name="Liu J."/>
        </authorList>
    </citation>
    <scope>NUCLEOTIDE SEQUENCE</scope>
    <source>
        <strain evidence="1">S122</strain>
    </source>
</reference>
<sequence length="351" mass="39377">MQAAWQYHLKIASLIWIKLRCGGTKMHIQGLAPAYIKTLLGSPAAAAGQASAPLQDRASLYQPGQTITDPAAYSAPAAVSLVLPERTQAALDRIQSIIENEQVNLRKNLLQSITEDLSQGLDEEQKQELAEELKSLKLSNFSRHDYPGRQFSVKTLDAKQLMSRLESETWEATKGLEVTISIAYFGQENVEMTREELVDLTIARGVERQIKAMKRVSETTNSEQYRTLAARDSSVPRAVPPLSAEDEAAIRADLLAHRRAQYERGALEIEIKVFSSTWAATYNEPYTIIGMADGQQVTNEANASPFRDEWEMTEHRKAFFRRGIAHHGLEQYAPSLAQHAHREEILRDIYS</sequence>
<gene>
    <name evidence="1" type="ORF">K3721_11425</name>
</gene>
<organism evidence="1 2">
    <name type="scientific">Leisingera caerulea</name>
    <name type="common">Phaeobacter caeruleus</name>
    <dbReference type="NCBI Taxonomy" id="506591"/>
    <lineage>
        <taxon>Bacteria</taxon>
        <taxon>Pseudomonadati</taxon>
        <taxon>Pseudomonadota</taxon>
        <taxon>Alphaproteobacteria</taxon>
        <taxon>Rhodobacterales</taxon>
        <taxon>Roseobacteraceae</taxon>
        <taxon>Leisingera</taxon>
    </lineage>
</organism>
<proteinExistence type="predicted"/>
<evidence type="ECO:0000313" key="1">
    <source>
        <dbReference type="EMBL" id="UWQ52637.1"/>
    </source>
</evidence>
<dbReference type="EMBL" id="CP081070">
    <property type="protein sequence ID" value="UWQ52637.1"/>
    <property type="molecule type" value="Genomic_DNA"/>
</dbReference>
<dbReference type="KEGG" id="lcae:K3721_11425"/>
<accession>A0A9Q9HF87</accession>